<keyword evidence="2" id="KW-1185">Reference proteome</keyword>
<comment type="caution">
    <text evidence="1">The sequence shown here is derived from an EMBL/GenBank/DDBJ whole genome shotgun (WGS) entry which is preliminary data.</text>
</comment>
<organism evidence="1 2">
    <name type="scientific">Trichonephila clavipes</name>
    <name type="common">Golden silk orbweaver</name>
    <name type="synonym">Nephila clavipes</name>
    <dbReference type="NCBI Taxonomy" id="2585209"/>
    <lineage>
        <taxon>Eukaryota</taxon>
        <taxon>Metazoa</taxon>
        <taxon>Ecdysozoa</taxon>
        <taxon>Arthropoda</taxon>
        <taxon>Chelicerata</taxon>
        <taxon>Arachnida</taxon>
        <taxon>Araneae</taxon>
        <taxon>Araneomorphae</taxon>
        <taxon>Entelegynae</taxon>
        <taxon>Araneoidea</taxon>
        <taxon>Nephilidae</taxon>
        <taxon>Trichonephila</taxon>
    </lineage>
</organism>
<proteinExistence type="predicted"/>
<evidence type="ECO:0000313" key="1">
    <source>
        <dbReference type="EMBL" id="GFY28871.1"/>
    </source>
</evidence>
<accession>A0A8X6W714</accession>
<name>A0A8X6W714_TRICX</name>
<gene>
    <name evidence="1" type="primary">NCL1_30767</name>
    <name evidence="1" type="ORF">TNCV_4720031</name>
</gene>
<reference evidence="1" key="1">
    <citation type="submission" date="2020-08" db="EMBL/GenBank/DDBJ databases">
        <title>Multicomponent nature underlies the extraordinary mechanical properties of spider dragline silk.</title>
        <authorList>
            <person name="Kono N."/>
            <person name="Nakamura H."/>
            <person name="Mori M."/>
            <person name="Yoshida Y."/>
            <person name="Ohtoshi R."/>
            <person name="Malay A.D."/>
            <person name="Moran D.A.P."/>
            <person name="Tomita M."/>
            <person name="Numata K."/>
            <person name="Arakawa K."/>
        </authorList>
    </citation>
    <scope>NUCLEOTIDE SEQUENCE</scope>
</reference>
<dbReference type="EMBL" id="BMAU01021387">
    <property type="protein sequence ID" value="GFY28871.1"/>
    <property type="molecule type" value="Genomic_DNA"/>
</dbReference>
<sequence>MRIIHGYELYRSYFDVNFIKIQRIKWVGHVVRMSKNHTTKNVFNVQPIGTRRKDRPNLRWIAGMEKDILVLRTKNWRILAGRRLAWKRLLEKAMDDLVLPCH</sequence>
<dbReference type="AlphaFoldDB" id="A0A8X6W714"/>
<protein>
    <submittedName>
        <fullName evidence="1">Uncharacterized protein</fullName>
    </submittedName>
</protein>
<dbReference type="Proteomes" id="UP000887159">
    <property type="component" value="Unassembled WGS sequence"/>
</dbReference>
<evidence type="ECO:0000313" key="2">
    <source>
        <dbReference type="Proteomes" id="UP000887159"/>
    </source>
</evidence>